<protein>
    <submittedName>
        <fullName evidence="2">Uncharacterized protein</fullName>
    </submittedName>
</protein>
<gene>
    <name evidence="2" type="ORF">IAR55_003611</name>
</gene>
<comment type="caution">
    <text evidence="2">The sequence shown here is derived from an EMBL/GenBank/DDBJ whole genome shotgun (WGS) entry which is preliminary data.</text>
</comment>
<proteinExistence type="predicted"/>
<evidence type="ECO:0000313" key="2">
    <source>
        <dbReference type="EMBL" id="KAK8854872.1"/>
    </source>
</evidence>
<accession>A0AAW0YYX8</accession>
<dbReference type="EMBL" id="JBCAWK010000006">
    <property type="protein sequence ID" value="KAK8854872.1"/>
    <property type="molecule type" value="Genomic_DNA"/>
</dbReference>
<name>A0AAW0YYX8_9TREE</name>
<dbReference type="KEGG" id="kne:92180869"/>
<evidence type="ECO:0000313" key="3">
    <source>
        <dbReference type="Proteomes" id="UP001388673"/>
    </source>
</evidence>
<sequence>MPQDMHESMKSRAKEYEGVLDRNRVLQYEVDGLRERPSRSAVINRRLMREETGVFPRQRSRRKRVRDVRQLTTLIGNYGKLQLGNSSENFGKLQLSTNAILDSKTTEIDTLQNQLRDEGRKREEAEREVEMVKSDLERLTQDRMGCVLVAREKGMQRMSEVRLQALTQENVYWRQFALACDTRRFDH</sequence>
<organism evidence="2 3">
    <name type="scientific">Kwoniella newhampshirensis</name>
    <dbReference type="NCBI Taxonomy" id="1651941"/>
    <lineage>
        <taxon>Eukaryota</taxon>
        <taxon>Fungi</taxon>
        <taxon>Dikarya</taxon>
        <taxon>Basidiomycota</taxon>
        <taxon>Agaricomycotina</taxon>
        <taxon>Tremellomycetes</taxon>
        <taxon>Tremellales</taxon>
        <taxon>Cryptococcaceae</taxon>
        <taxon>Kwoniella</taxon>
    </lineage>
</organism>
<dbReference type="GeneID" id="92180869"/>
<feature type="coiled-coil region" evidence="1">
    <location>
        <begin position="101"/>
        <end position="142"/>
    </location>
</feature>
<keyword evidence="1" id="KW-0175">Coiled coil</keyword>
<evidence type="ECO:0000256" key="1">
    <source>
        <dbReference type="SAM" id="Coils"/>
    </source>
</evidence>
<dbReference type="AlphaFoldDB" id="A0AAW0YYX8"/>
<reference evidence="2 3" key="1">
    <citation type="journal article" date="2024" name="bioRxiv">
        <title>Comparative genomics of Cryptococcus and Kwoniella reveals pathogenesis evolution and contrasting karyotype dynamics via intercentromeric recombination or chromosome fusion.</title>
        <authorList>
            <person name="Coelho M.A."/>
            <person name="David-Palma M."/>
            <person name="Shea T."/>
            <person name="Bowers K."/>
            <person name="McGinley-Smith S."/>
            <person name="Mohammad A.W."/>
            <person name="Gnirke A."/>
            <person name="Yurkov A.M."/>
            <person name="Nowrousian M."/>
            <person name="Sun S."/>
            <person name="Cuomo C.A."/>
            <person name="Heitman J."/>
        </authorList>
    </citation>
    <scope>NUCLEOTIDE SEQUENCE [LARGE SCALE GENOMIC DNA]</scope>
    <source>
        <strain evidence="2 3">CBS 13917</strain>
    </source>
</reference>
<dbReference type="Proteomes" id="UP001388673">
    <property type="component" value="Unassembled WGS sequence"/>
</dbReference>
<keyword evidence="3" id="KW-1185">Reference proteome</keyword>
<dbReference type="RefSeq" id="XP_066803110.1">
    <property type="nucleotide sequence ID" value="XM_066946718.1"/>
</dbReference>